<evidence type="ECO:0000256" key="1">
    <source>
        <dbReference type="SAM" id="MobiDB-lite"/>
    </source>
</evidence>
<feature type="region of interest" description="Disordered" evidence="1">
    <location>
        <begin position="298"/>
        <end position="359"/>
    </location>
</feature>
<organism evidence="2 3">
    <name type="scientific">Ceratobasidium theobromae</name>
    <dbReference type="NCBI Taxonomy" id="1582974"/>
    <lineage>
        <taxon>Eukaryota</taxon>
        <taxon>Fungi</taxon>
        <taxon>Dikarya</taxon>
        <taxon>Basidiomycota</taxon>
        <taxon>Agaricomycotina</taxon>
        <taxon>Agaricomycetes</taxon>
        <taxon>Cantharellales</taxon>
        <taxon>Ceratobasidiaceae</taxon>
        <taxon>Ceratobasidium</taxon>
    </lineage>
</organism>
<proteinExistence type="predicted"/>
<feature type="compositionally biased region" description="Basic and acidic residues" evidence="1">
    <location>
        <begin position="35"/>
        <end position="61"/>
    </location>
</feature>
<keyword evidence="3" id="KW-1185">Reference proteome</keyword>
<name>A0A5N5QI84_9AGAM</name>
<protein>
    <submittedName>
        <fullName evidence="2">Uncharacterized protein</fullName>
    </submittedName>
</protein>
<evidence type="ECO:0000313" key="2">
    <source>
        <dbReference type="EMBL" id="KAB5591450.1"/>
    </source>
</evidence>
<feature type="compositionally biased region" description="Low complexity" evidence="1">
    <location>
        <begin position="301"/>
        <end position="322"/>
    </location>
</feature>
<gene>
    <name evidence="2" type="ORF">CTheo_5095</name>
</gene>
<dbReference type="EMBL" id="SSOP01000104">
    <property type="protein sequence ID" value="KAB5591450.1"/>
    <property type="molecule type" value="Genomic_DNA"/>
</dbReference>
<accession>A0A5N5QI84</accession>
<dbReference type="Proteomes" id="UP000383932">
    <property type="component" value="Unassembled WGS sequence"/>
</dbReference>
<evidence type="ECO:0000313" key="3">
    <source>
        <dbReference type="Proteomes" id="UP000383932"/>
    </source>
</evidence>
<comment type="caution">
    <text evidence="2">The sequence shown here is derived from an EMBL/GenBank/DDBJ whole genome shotgun (WGS) entry which is preliminary data.</text>
</comment>
<sequence>MPKNLLVFFGRSYPQQFPANPPSLRAYSNYLESRVRRSRENERPQLVDKQRIPTPDSESKSKLRRAIHKMLRRKSSSAFQLGCYIHLTLAADPGPLYHPESVAAAYSFLSKEYHPGDKIIIFGFTGALDDLPVDAGTQPQAQPISPGIQDPWNTPVDPRPNHLLGQKIPPSCIALTYRAQDDDIGTFNNQLLEQFPSVKRIFSFNWADSHESWCNNQRDPSGQLKLREVGNTPPTSHTHTFPDVHVQEKHMARPAHARTSTPAYVSTLTRVQQATKDFVHYQAKFTAGWSFVTPIKGGSRGSRSGSSTPAPSTSTSTSSGQSDSDEPTPASSISSLSHASAVSVPQNPPTSTDFLTPPGMNRHQVVGYAACGIRGQDYYLPERVVWRSVRE</sequence>
<feature type="region of interest" description="Disordered" evidence="1">
    <location>
        <begin position="35"/>
        <end position="62"/>
    </location>
</feature>
<reference evidence="2 3" key="1">
    <citation type="journal article" date="2019" name="Fungal Biol. Biotechnol.">
        <title>Draft genome sequence of fastidious pathogen Ceratobasidium theobromae, which causes vascular-streak dieback in Theobroma cacao.</title>
        <authorList>
            <person name="Ali S.S."/>
            <person name="Asman A."/>
            <person name="Shao J."/>
            <person name="Firmansyah A.P."/>
            <person name="Susilo A.W."/>
            <person name="Rosmana A."/>
            <person name="McMahon P."/>
            <person name="Junaid M."/>
            <person name="Guest D."/>
            <person name="Kheng T.Y."/>
            <person name="Meinhardt L.W."/>
            <person name="Bailey B.A."/>
        </authorList>
    </citation>
    <scope>NUCLEOTIDE SEQUENCE [LARGE SCALE GENOMIC DNA]</scope>
    <source>
        <strain evidence="2 3">CT2</strain>
    </source>
</reference>
<feature type="compositionally biased region" description="Low complexity" evidence="1">
    <location>
        <begin position="330"/>
        <end position="343"/>
    </location>
</feature>
<dbReference type="AlphaFoldDB" id="A0A5N5QI84"/>